<proteinExistence type="predicted"/>
<organism evidence="2 3">
    <name type="scientific">Digitaria exilis</name>
    <dbReference type="NCBI Taxonomy" id="1010633"/>
    <lineage>
        <taxon>Eukaryota</taxon>
        <taxon>Viridiplantae</taxon>
        <taxon>Streptophyta</taxon>
        <taxon>Embryophyta</taxon>
        <taxon>Tracheophyta</taxon>
        <taxon>Spermatophyta</taxon>
        <taxon>Magnoliopsida</taxon>
        <taxon>Liliopsida</taxon>
        <taxon>Poales</taxon>
        <taxon>Poaceae</taxon>
        <taxon>PACMAD clade</taxon>
        <taxon>Panicoideae</taxon>
        <taxon>Panicodae</taxon>
        <taxon>Paniceae</taxon>
        <taxon>Anthephorinae</taxon>
        <taxon>Digitaria</taxon>
    </lineage>
</organism>
<comment type="caution">
    <text evidence="2">The sequence shown here is derived from an EMBL/GenBank/DDBJ whole genome shotgun (WGS) entry which is preliminary data.</text>
</comment>
<dbReference type="AlphaFoldDB" id="A0A835AV44"/>
<dbReference type="GO" id="GO:0010089">
    <property type="term" value="P:xylem development"/>
    <property type="evidence" value="ECO:0007669"/>
    <property type="project" value="InterPro"/>
</dbReference>
<keyword evidence="3" id="KW-1185">Reference proteome</keyword>
<sequence>MEDLVSSPSFSRSVLSCSEGQGQSGESSWTDYFVDFMLSEEEKKRQYAESYCATEGEAEGEDDGEEEEDSMISDAASHAPVAALLPDKYKGLKKLKKAFKALDHDDSLEDTASSPVNSPKVSVVSQLKLSPKKRCNIRDLTKRLNTDIDCDHQFIYKKILSFFCMKEAGIGGDHGREGMDCTDATMEGVRFGDQSQMSIAPACAELKDKGICLFPLSVLLHYHGRTN</sequence>
<name>A0A835AV44_9POAL</name>
<dbReference type="Gramene" id="Dexi2A01G0028420.1">
    <property type="protein sequence ID" value="Dexi2A01G0028420.1:cds"/>
    <property type="gene ID" value="Dexi2A01G0028420"/>
</dbReference>
<reference evidence="2" key="1">
    <citation type="submission" date="2020-07" db="EMBL/GenBank/DDBJ databases">
        <title>Genome sequence and genetic diversity analysis of an under-domesticated orphan crop, white fonio (Digitaria exilis).</title>
        <authorList>
            <person name="Bennetzen J.L."/>
            <person name="Chen S."/>
            <person name="Ma X."/>
            <person name="Wang X."/>
            <person name="Yssel A.E.J."/>
            <person name="Chaluvadi S.R."/>
            <person name="Johnson M."/>
            <person name="Gangashetty P."/>
            <person name="Hamidou F."/>
            <person name="Sanogo M.D."/>
            <person name="Zwaenepoel A."/>
            <person name="Wallace J."/>
            <person name="Van De Peer Y."/>
            <person name="Van Deynze A."/>
        </authorList>
    </citation>
    <scope>NUCLEOTIDE SEQUENCE</scope>
    <source>
        <tissue evidence="2">Leaves</tissue>
    </source>
</reference>
<protein>
    <submittedName>
        <fullName evidence="2">Uncharacterized protein</fullName>
    </submittedName>
</protein>
<dbReference type="PANTHER" id="PTHR33974">
    <property type="entry name" value="VASCULAR-RELATED UNKNOWN PROTEIN 1-RELATED"/>
    <property type="match status" value="1"/>
</dbReference>
<dbReference type="Proteomes" id="UP000636709">
    <property type="component" value="Unassembled WGS sequence"/>
</dbReference>
<dbReference type="InterPro" id="IPR039280">
    <property type="entry name" value="VUP"/>
</dbReference>
<feature type="region of interest" description="Disordered" evidence="1">
    <location>
        <begin position="47"/>
        <end position="72"/>
    </location>
</feature>
<gene>
    <name evidence="2" type="ORF">HU200_051418</name>
</gene>
<evidence type="ECO:0000313" key="3">
    <source>
        <dbReference type="Proteomes" id="UP000636709"/>
    </source>
</evidence>
<accession>A0A835AV44</accession>
<evidence type="ECO:0000313" key="2">
    <source>
        <dbReference type="EMBL" id="KAF8669094.1"/>
    </source>
</evidence>
<dbReference type="EMBL" id="JACEFO010002272">
    <property type="protein sequence ID" value="KAF8669094.1"/>
    <property type="molecule type" value="Genomic_DNA"/>
</dbReference>
<evidence type="ECO:0000256" key="1">
    <source>
        <dbReference type="SAM" id="MobiDB-lite"/>
    </source>
</evidence>
<feature type="region of interest" description="Disordered" evidence="1">
    <location>
        <begin position="1"/>
        <end position="27"/>
    </location>
</feature>
<feature type="compositionally biased region" description="Acidic residues" evidence="1">
    <location>
        <begin position="56"/>
        <end position="71"/>
    </location>
</feature>
<dbReference type="OrthoDB" id="779856at2759"/>
<dbReference type="PANTHER" id="PTHR33974:SF2">
    <property type="entry name" value="VASCULAR-RELATED UNKNOWN PROTEIN 1"/>
    <property type="match status" value="1"/>
</dbReference>